<feature type="domain" description="TfoX N-terminal" evidence="1">
    <location>
        <begin position="25"/>
        <end position="108"/>
    </location>
</feature>
<sequence length="114" mass="12899">MPFDTVLAERIRNSLQAFPGPIRNDMSEKRMFGGLAFLLRGKMTVGVIGKEMVVRIVGEKMEGILGMEGVRPMDFNKKPMKEFVFVSSEAMEHEEELSGWISLGIEHARRTLNL</sequence>
<reference evidence="2 3" key="1">
    <citation type="submission" date="2020-01" db="EMBL/GenBank/DDBJ databases">
        <title>Muriicola jejuensis KCTC 22299.</title>
        <authorList>
            <person name="Wang G."/>
        </authorList>
    </citation>
    <scope>NUCLEOTIDE SEQUENCE [LARGE SCALE GENOMIC DNA]</scope>
    <source>
        <strain evidence="2 3">KCTC 22299</strain>
    </source>
</reference>
<dbReference type="SUPFAM" id="SSF159894">
    <property type="entry name" value="YgaC/TfoX-N like"/>
    <property type="match status" value="1"/>
</dbReference>
<dbReference type="InterPro" id="IPR007076">
    <property type="entry name" value="TfoX_N"/>
</dbReference>
<dbReference type="EMBL" id="JAABOP010000005">
    <property type="protein sequence ID" value="NER11570.1"/>
    <property type="molecule type" value="Genomic_DNA"/>
</dbReference>
<keyword evidence="3" id="KW-1185">Reference proteome</keyword>
<dbReference type="AlphaFoldDB" id="A0A6P0UGJ2"/>
<organism evidence="2 3">
    <name type="scientific">Muriicola jejuensis</name>
    <dbReference type="NCBI Taxonomy" id="504488"/>
    <lineage>
        <taxon>Bacteria</taxon>
        <taxon>Pseudomonadati</taxon>
        <taxon>Bacteroidota</taxon>
        <taxon>Flavobacteriia</taxon>
        <taxon>Flavobacteriales</taxon>
        <taxon>Flavobacteriaceae</taxon>
        <taxon>Muriicola</taxon>
    </lineage>
</organism>
<accession>A0A6P0UGJ2</accession>
<protein>
    <recommendedName>
        <fullName evidence="1">TfoX N-terminal domain-containing protein</fullName>
    </recommendedName>
</protein>
<evidence type="ECO:0000313" key="3">
    <source>
        <dbReference type="Proteomes" id="UP000468443"/>
    </source>
</evidence>
<proteinExistence type="predicted"/>
<dbReference type="Pfam" id="PF04993">
    <property type="entry name" value="TfoX_N"/>
    <property type="match status" value="1"/>
</dbReference>
<dbReference type="Proteomes" id="UP000468443">
    <property type="component" value="Unassembled WGS sequence"/>
</dbReference>
<evidence type="ECO:0000259" key="1">
    <source>
        <dbReference type="Pfam" id="PF04993"/>
    </source>
</evidence>
<gene>
    <name evidence="2" type="ORF">GWK09_13640</name>
</gene>
<comment type="caution">
    <text evidence="2">The sequence shown here is derived from an EMBL/GenBank/DDBJ whole genome shotgun (WGS) entry which is preliminary data.</text>
</comment>
<dbReference type="Gene3D" id="3.30.1460.30">
    <property type="entry name" value="YgaC/TfoX-N like chaperone"/>
    <property type="match status" value="1"/>
</dbReference>
<evidence type="ECO:0000313" key="2">
    <source>
        <dbReference type="EMBL" id="NER11570.1"/>
    </source>
</evidence>
<name>A0A6P0UGJ2_9FLAO</name>